<dbReference type="STRING" id="449.LHA_2210"/>
<dbReference type="EC" id="6.3.2.45" evidence="9"/>
<keyword evidence="6" id="KW-0573">Peptidoglycan synthesis</keyword>
<dbReference type="Pfam" id="PF02875">
    <property type="entry name" value="Mur_ligase_C"/>
    <property type="match status" value="1"/>
</dbReference>
<evidence type="ECO:0000256" key="9">
    <source>
        <dbReference type="NCBIfam" id="TIGR01081"/>
    </source>
</evidence>
<gene>
    <name evidence="13" type="primary">mpl</name>
    <name evidence="13" type="ORF">LHA_2210</name>
</gene>
<evidence type="ECO:0000313" key="14">
    <source>
        <dbReference type="Proteomes" id="UP000032803"/>
    </source>
</evidence>
<keyword evidence="1 13" id="KW-0436">Ligase</keyword>
<dbReference type="Proteomes" id="UP000032803">
    <property type="component" value="Chromosome I"/>
</dbReference>
<dbReference type="InterPro" id="IPR013221">
    <property type="entry name" value="Mur_ligase_cen"/>
</dbReference>
<feature type="domain" description="Mur ligase N-terminal catalytic" evidence="10">
    <location>
        <begin position="6"/>
        <end position="104"/>
    </location>
</feature>
<dbReference type="Pfam" id="PF01225">
    <property type="entry name" value="Mur_ligase"/>
    <property type="match status" value="1"/>
</dbReference>
<reference evidence="14" key="1">
    <citation type="submission" date="2014-09" db="EMBL/GenBank/DDBJ databases">
        <authorList>
            <person name="Gomez-Valero L."/>
        </authorList>
    </citation>
    <scope>NUCLEOTIDE SEQUENCE [LARGE SCALE GENOMIC DNA]</scope>
    <source>
        <strain evidence="14">ATCC35250</strain>
    </source>
</reference>
<dbReference type="SUPFAM" id="SSF51984">
    <property type="entry name" value="MurCD N-terminal domain"/>
    <property type="match status" value="1"/>
</dbReference>
<keyword evidence="14" id="KW-1185">Reference proteome</keyword>
<dbReference type="SUPFAM" id="SSF53244">
    <property type="entry name" value="MurD-like peptide ligases, peptide-binding domain"/>
    <property type="match status" value="1"/>
</dbReference>
<dbReference type="InterPro" id="IPR036565">
    <property type="entry name" value="Mur-like_cat_sf"/>
</dbReference>
<dbReference type="AlphaFoldDB" id="A0A0A8UUQ1"/>
<dbReference type="InterPro" id="IPR036615">
    <property type="entry name" value="Mur_ligase_C_dom_sf"/>
</dbReference>
<dbReference type="PANTHER" id="PTHR43445">
    <property type="entry name" value="UDP-N-ACETYLMURAMATE--L-ALANINE LIGASE-RELATED"/>
    <property type="match status" value="1"/>
</dbReference>
<evidence type="ECO:0000256" key="1">
    <source>
        <dbReference type="ARBA" id="ARBA00022598"/>
    </source>
</evidence>
<dbReference type="GO" id="GO:0008360">
    <property type="term" value="P:regulation of cell shape"/>
    <property type="evidence" value="ECO:0007669"/>
    <property type="project" value="UniProtKB-KW"/>
</dbReference>
<dbReference type="EMBL" id="LN681225">
    <property type="protein sequence ID" value="CEK11231.1"/>
    <property type="molecule type" value="Genomic_DNA"/>
</dbReference>
<dbReference type="Pfam" id="PF08245">
    <property type="entry name" value="Mur_ligase_M"/>
    <property type="match status" value="1"/>
</dbReference>
<name>A0A0A8UUQ1_LEGHA</name>
<evidence type="ECO:0000259" key="11">
    <source>
        <dbReference type="Pfam" id="PF02875"/>
    </source>
</evidence>
<dbReference type="GO" id="GO:0071555">
    <property type="term" value="P:cell wall organization"/>
    <property type="evidence" value="ECO:0007669"/>
    <property type="project" value="UniProtKB-KW"/>
</dbReference>
<sequence>MRKIMHLHILGISGTFMSALAILAREAGFKVTGCDANCYPPVSDLLTAKGIEWTEGYDDSTQALKADWVIIGNAIKRGMPVLEAVLNAGKNYTSGPQWLAEHILPRYRVLAVAGTHGKTTTTSMLAFILQQAGLNPGFLIGGVAPNFDTSAFLGEGEWFVIEADEYDSAFFDKRPKLMHYRPEIAILNNLEFDHADIYANLEAIQQQFHYYLKTIPGKGVVIKPRDDAALNEVISKGVFSPVEELAFNGDATWRAEVLDDCGKAFRIWHKGMPVIDVKWPLIGQFNIENGLAAIAASYHAGVDIEVAARALAEFKPVKRRLEVKSDRHGVTVYDDFAHHPTAITKTINALKQSGRHKRILAVLEFASYTMKTGVHADAMAEALSAVDHAYVLSPEHFSLDKVVKDWQCPYQILPNPHAIVNAVIEEVRPGDAILVMSNRGFDNIHQNLVFQVDSKFNK</sequence>
<dbReference type="InterPro" id="IPR005757">
    <property type="entry name" value="Mpl"/>
</dbReference>
<keyword evidence="5" id="KW-0133">Cell shape</keyword>
<organism evidence="13 14">
    <name type="scientific">Legionella hackeliae</name>
    <dbReference type="NCBI Taxonomy" id="449"/>
    <lineage>
        <taxon>Bacteria</taxon>
        <taxon>Pseudomonadati</taxon>
        <taxon>Pseudomonadota</taxon>
        <taxon>Gammaproteobacteria</taxon>
        <taxon>Legionellales</taxon>
        <taxon>Legionellaceae</taxon>
        <taxon>Legionella</taxon>
    </lineage>
</organism>
<evidence type="ECO:0000313" key="13">
    <source>
        <dbReference type="EMBL" id="CEK11231.1"/>
    </source>
</evidence>
<protein>
    <recommendedName>
        <fullName evidence="9">UDP-N-acetylmuramate:L-alanyl-gamma-D-glutamyl-meso-diaminopimelate ligase</fullName>
        <ecNumber evidence="9">6.3.2.45</ecNumber>
    </recommendedName>
</protein>
<keyword evidence="7" id="KW-0131">Cell cycle</keyword>
<keyword evidence="4" id="KW-0067">ATP-binding</keyword>
<feature type="domain" description="Mur ligase central" evidence="12">
    <location>
        <begin position="112"/>
        <end position="296"/>
    </location>
</feature>
<dbReference type="Gene3D" id="3.90.190.20">
    <property type="entry name" value="Mur ligase, C-terminal domain"/>
    <property type="match status" value="1"/>
</dbReference>
<dbReference type="PANTHER" id="PTHR43445:SF5">
    <property type="entry name" value="UDP-N-ACETYLMURAMATE--L-ALANYL-GAMMA-D-GLUTAMYL-MESO-2,6-DIAMINOHEPTANDIOATE LIGASE"/>
    <property type="match status" value="1"/>
</dbReference>
<dbReference type="GO" id="GO:0106418">
    <property type="term" value="F:UDP-N-acetylmuramate-L-alanyl-gamma-D-glutamyl-meso-2,6-diaminoheptanedioate ligase activity"/>
    <property type="evidence" value="ECO:0007669"/>
    <property type="project" value="UniProtKB-EC"/>
</dbReference>
<dbReference type="GO" id="GO:0051301">
    <property type="term" value="P:cell division"/>
    <property type="evidence" value="ECO:0007669"/>
    <property type="project" value="UniProtKB-KW"/>
</dbReference>
<evidence type="ECO:0000256" key="8">
    <source>
        <dbReference type="ARBA" id="ARBA00023316"/>
    </source>
</evidence>
<feature type="domain" description="Mur ligase C-terminal" evidence="11">
    <location>
        <begin position="319"/>
        <end position="438"/>
    </location>
</feature>
<keyword evidence="3" id="KW-0547">Nucleotide-binding</keyword>
<evidence type="ECO:0000256" key="6">
    <source>
        <dbReference type="ARBA" id="ARBA00022984"/>
    </source>
</evidence>
<keyword evidence="2" id="KW-0132">Cell division</keyword>
<evidence type="ECO:0000259" key="12">
    <source>
        <dbReference type="Pfam" id="PF08245"/>
    </source>
</evidence>
<dbReference type="Gene3D" id="3.40.50.720">
    <property type="entry name" value="NAD(P)-binding Rossmann-like Domain"/>
    <property type="match status" value="1"/>
</dbReference>
<dbReference type="KEGG" id="lha:LHA_2210"/>
<evidence type="ECO:0000256" key="2">
    <source>
        <dbReference type="ARBA" id="ARBA00022618"/>
    </source>
</evidence>
<dbReference type="InterPro" id="IPR000713">
    <property type="entry name" value="Mur_ligase_N"/>
</dbReference>
<proteinExistence type="predicted"/>
<dbReference type="GO" id="GO:0005524">
    <property type="term" value="F:ATP binding"/>
    <property type="evidence" value="ECO:0007669"/>
    <property type="project" value="UniProtKB-KW"/>
</dbReference>
<evidence type="ECO:0000256" key="4">
    <source>
        <dbReference type="ARBA" id="ARBA00022840"/>
    </source>
</evidence>
<dbReference type="HOGENOM" id="CLU_028104_0_1_6"/>
<dbReference type="SUPFAM" id="SSF53623">
    <property type="entry name" value="MurD-like peptide ligases, catalytic domain"/>
    <property type="match status" value="1"/>
</dbReference>
<dbReference type="GO" id="GO:0009252">
    <property type="term" value="P:peptidoglycan biosynthetic process"/>
    <property type="evidence" value="ECO:0007669"/>
    <property type="project" value="UniProtKB-UniRule"/>
</dbReference>
<evidence type="ECO:0000256" key="7">
    <source>
        <dbReference type="ARBA" id="ARBA00023306"/>
    </source>
</evidence>
<evidence type="ECO:0000256" key="5">
    <source>
        <dbReference type="ARBA" id="ARBA00022960"/>
    </source>
</evidence>
<dbReference type="Gene3D" id="3.40.1190.10">
    <property type="entry name" value="Mur-like, catalytic domain"/>
    <property type="match status" value="1"/>
</dbReference>
<evidence type="ECO:0000256" key="3">
    <source>
        <dbReference type="ARBA" id="ARBA00022741"/>
    </source>
</evidence>
<dbReference type="InterPro" id="IPR004101">
    <property type="entry name" value="Mur_ligase_C"/>
</dbReference>
<dbReference type="InterPro" id="IPR050061">
    <property type="entry name" value="MurCDEF_pg_biosynth"/>
</dbReference>
<keyword evidence="8" id="KW-0961">Cell wall biogenesis/degradation</keyword>
<accession>A0A0A8UUQ1</accession>
<evidence type="ECO:0000259" key="10">
    <source>
        <dbReference type="Pfam" id="PF01225"/>
    </source>
</evidence>
<dbReference type="NCBIfam" id="TIGR01081">
    <property type="entry name" value="mpl"/>
    <property type="match status" value="1"/>
</dbReference>